<evidence type="ECO:0000256" key="5">
    <source>
        <dbReference type="SAM" id="Coils"/>
    </source>
</evidence>
<dbReference type="EMBL" id="WPCU01000006">
    <property type="protein sequence ID" value="MVA76493.1"/>
    <property type="molecule type" value="Genomic_DNA"/>
</dbReference>
<proteinExistence type="inferred from homology"/>
<dbReference type="GO" id="GO:0030288">
    <property type="term" value="C:outer membrane-bounded periplasmic space"/>
    <property type="evidence" value="ECO:0007669"/>
    <property type="project" value="TreeGrafter"/>
</dbReference>
<dbReference type="SUPFAM" id="SSF53807">
    <property type="entry name" value="Helical backbone' metal receptor"/>
    <property type="match status" value="1"/>
</dbReference>
<gene>
    <name evidence="8" type="ORF">GC722_10720</name>
</gene>
<dbReference type="AlphaFoldDB" id="A0A6A9UUJ9"/>
<dbReference type="PROSITE" id="PS50983">
    <property type="entry name" value="FE_B12_PBP"/>
    <property type="match status" value="1"/>
</dbReference>
<comment type="subcellular location">
    <subcellularLocation>
        <location evidence="1">Cell envelope</location>
    </subcellularLocation>
</comment>
<dbReference type="InterPro" id="IPR051313">
    <property type="entry name" value="Bact_iron-sidero_bind"/>
</dbReference>
<evidence type="ECO:0000259" key="7">
    <source>
        <dbReference type="PROSITE" id="PS50983"/>
    </source>
</evidence>
<feature type="coiled-coil region" evidence="5">
    <location>
        <begin position="213"/>
        <end position="240"/>
    </location>
</feature>
<protein>
    <submittedName>
        <fullName evidence="8">ABC transporter substrate-binding protein</fullName>
    </submittedName>
</protein>
<feature type="compositionally biased region" description="Polar residues" evidence="6">
    <location>
        <begin position="11"/>
        <end position="21"/>
    </location>
</feature>
<dbReference type="PANTHER" id="PTHR30532:SF24">
    <property type="entry name" value="FERRIC ENTEROBACTIN-BINDING PERIPLASMIC PROTEIN FEPB"/>
    <property type="match status" value="1"/>
</dbReference>
<evidence type="ECO:0000313" key="9">
    <source>
        <dbReference type="Proteomes" id="UP000435304"/>
    </source>
</evidence>
<comment type="caution">
    <text evidence="8">The sequence shown here is derived from an EMBL/GenBank/DDBJ whole genome shotgun (WGS) entry which is preliminary data.</text>
</comment>
<keyword evidence="3" id="KW-0813">Transport</keyword>
<evidence type="ECO:0000256" key="3">
    <source>
        <dbReference type="ARBA" id="ARBA00022448"/>
    </source>
</evidence>
<feature type="domain" description="Fe/B12 periplasmic-binding" evidence="7">
    <location>
        <begin position="93"/>
        <end position="372"/>
    </location>
</feature>
<evidence type="ECO:0000256" key="4">
    <source>
        <dbReference type="ARBA" id="ARBA00022729"/>
    </source>
</evidence>
<dbReference type="InterPro" id="IPR002491">
    <property type="entry name" value="ABC_transptr_periplasmic_BD"/>
</dbReference>
<reference evidence="8 9" key="1">
    <citation type="submission" date="2019-12" db="EMBL/GenBank/DDBJ databases">
        <title>Auraticoccus cholistani sp. nov., an actinomycete isolated from soil of Cholistan desert.</title>
        <authorList>
            <person name="Cheema M.T."/>
        </authorList>
    </citation>
    <scope>NUCLEOTIDE SEQUENCE [LARGE SCALE GENOMIC DNA]</scope>
    <source>
        <strain evidence="8 9">F435</strain>
    </source>
</reference>
<organism evidence="8 9">
    <name type="scientific">Auraticoccus cholistanensis</name>
    <dbReference type="NCBI Taxonomy" id="2656650"/>
    <lineage>
        <taxon>Bacteria</taxon>
        <taxon>Bacillati</taxon>
        <taxon>Actinomycetota</taxon>
        <taxon>Actinomycetes</taxon>
        <taxon>Propionibacteriales</taxon>
        <taxon>Propionibacteriaceae</taxon>
        <taxon>Auraticoccus</taxon>
    </lineage>
</organism>
<comment type="similarity">
    <text evidence="2">Belongs to the bacterial solute-binding protein 8 family.</text>
</comment>
<evidence type="ECO:0000256" key="6">
    <source>
        <dbReference type="SAM" id="MobiDB-lite"/>
    </source>
</evidence>
<keyword evidence="9" id="KW-1185">Reference proteome</keyword>
<keyword evidence="4" id="KW-0732">Signal</keyword>
<dbReference type="Pfam" id="PF01497">
    <property type="entry name" value="Peripla_BP_2"/>
    <property type="match status" value="1"/>
</dbReference>
<name>A0A6A9UUJ9_9ACTN</name>
<accession>A0A6A9UUJ9</accession>
<evidence type="ECO:0000256" key="1">
    <source>
        <dbReference type="ARBA" id="ARBA00004196"/>
    </source>
</evidence>
<dbReference type="Proteomes" id="UP000435304">
    <property type="component" value="Unassembled WGS sequence"/>
</dbReference>
<sequence>MLGKPDLSGAPSGTSSASLGRQPNRRPPESEPSTVPSSRVLVAALAAATLALSACGGTAPETSEQPAAPADDWTPVTIEHALGTTVVETRPERVATVDFANQEVPLALGIVPVGMAKMTWGDDDGDGIQPWTEEKLAELGGETPVLFDETDGYDFEAVAGTDPDVILAGYSGMTPEDYATLSEIAPVVAYPDDPWATAWRDSIAINAKGLGMEEEGQQLVAELEQTIADAAAQHPQLEGANGMFMTHVDPTDLSEINFYSAADTRSQYFDDLGMQTAPSIVEASGDSGSYSGSISTERADELADVDVIVTYGGQELVDALKGDPVLSQLPAVENDAIVNLDGTQPIGTAANPTALSIPYLIEDYTALLAEAVSRTADQ</sequence>
<dbReference type="GO" id="GO:1901678">
    <property type="term" value="P:iron coordination entity transport"/>
    <property type="evidence" value="ECO:0007669"/>
    <property type="project" value="UniProtKB-ARBA"/>
</dbReference>
<evidence type="ECO:0000313" key="8">
    <source>
        <dbReference type="EMBL" id="MVA76493.1"/>
    </source>
</evidence>
<dbReference type="Gene3D" id="3.40.50.1980">
    <property type="entry name" value="Nitrogenase molybdenum iron protein domain"/>
    <property type="match status" value="2"/>
</dbReference>
<keyword evidence="5" id="KW-0175">Coiled coil</keyword>
<feature type="region of interest" description="Disordered" evidence="6">
    <location>
        <begin position="1"/>
        <end position="38"/>
    </location>
</feature>
<evidence type="ECO:0000256" key="2">
    <source>
        <dbReference type="ARBA" id="ARBA00008814"/>
    </source>
</evidence>
<dbReference type="PANTHER" id="PTHR30532">
    <property type="entry name" value="IRON III DICITRATE-BINDING PERIPLASMIC PROTEIN"/>
    <property type="match status" value="1"/>
</dbReference>